<dbReference type="InterPro" id="IPR011009">
    <property type="entry name" value="Kinase-like_dom_sf"/>
</dbReference>
<dbReference type="EMBL" id="KQ085971">
    <property type="protein sequence ID" value="KLO12751.1"/>
    <property type="molecule type" value="Genomic_DNA"/>
</dbReference>
<evidence type="ECO:0000259" key="1">
    <source>
        <dbReference type="Pfam" id="PF01636"/>
    </source>
</evidence>
<sequence>MSAGPSIDFEILKQTVFEVTGELPSGINFIARDDTRRTFEILLNPRHVIACEIYYPHAPSYLINSKIATMRFIRDFTPIPVPRILAFEVDASHPLGPFIMLERAEGRTLESILLDLSHNEQDALAAQLARWFAKLSRFKFDFIGSLYSGKEDNFIIGPMVKKQFFSEGRARLSNLDRGPYKTVKEYLLACTQREIDCSRTLSAQDASVAYQRDLEDCRVQVEQSMAVMESLIQKCPGLDDSEVDGSSPFSFDLHGISLKDVVVASDEPSRIVSVGGWDCICTMPLWQCGRLPRWLVGSLSEPDDGTKVRLAAIYRHVISAEEGKESLLVQALSDSDSTRCALLDLCEYDAFKDGFLLRPALESIAATLPGNEDMEGLSALLDPSTVIGRVARISLMTTGSAGDALSLAFSEMTMGEGKRKGN</sequence>
<dbReference type="InterPro" id="IPR002575">
    <property type="entry name" value="Aminoglycoside_PTrfase"/>
</dbReference>
<dbReference type="PANTHER" id="PTHR21310">
    <property type="entry name" value="AMINOGLYCOSIDE PHOSPHOTRANSFERASE-RELATED-RELATED"/>
    <property type="match status" value="1"/>
</dbReference>
<dbReference type="PANTHER" id="PTHR21310:SF13">
    <property type="entry name" value="AMINOGLYCOSIDE PHOSPHOTRANSFERASE DOMAIN-CONTAINING PROTEIN"/>
    <property type="match status" value="1"/>
</dbReference>
<keyword evidence="3" id="KW-1185">Reference proteome</keyword>
<dbReference type="InParanoid" id="A0A0H2S7C1"/>
<evidence type="ECO:0000313" key="3">
    <source>
        <dbReference type="Proteomes" id="UP000053477"/>
    </source>
</evidence>
<dbReference type="STRING" id="27342.A0A0H2S7C1"/>
<proteinExistence type="predicted"/>
<organism evidence="2 3">
    <name type="scientific">Schizopora paradoxa</name>
    <dbReference type="NCBI Taxonomy" id="27342"/>
    <lineage>
        <taxon>Eukaryota</taxon>
        <taxon>Fungi</taxon>
        <taxon>Dikarya</taxon>
        <taxon>Basidiomycota</taxon>
        <taxon>Agaricomycotina</taxon>
        <taxon>Agaricomycetes</taxon>
        <taxon>Hymenochaetales</taxon>
        <taxon>Schizoporaceae</taxon>
        <taxon>Schizopora</taxon>
    </lineage>
</organism>
<reference evidence="2 3" key="1">
    <citation type="submission" date="2015-04" db="EMBL/GenBank/DDBJ databases">
        <title>Complete genome sequence of Schizopora paradoxa KUC8140, a cosmopolitan wood degrader in East Asia.</title>
        <authorList>
            <consortium name="DOE Joint Genome Institute"/>
            <person name="Min B."/>
            <person name="Park H."/>
            <person name="Jang Y."/>
            <person name="Kim J.-J."/>
            <person name="Kim K.H."/>
            <person name="Pangilinan J."/>
            <person name="Lipzen A."/>
            <person name="Riley R."/>
            <person name="Grigoriev I.V."/>
            <person name="Spatafora J.W."/>
            <person name="Choi I.-G."/>
        </authorList>
    </citation>
    <scope>NUCLEOTIDE SEQUENCE [LARGE SCALE GENOMIC DNA]</scope>
    <source>
        <strain evidence="2 3">KUC8140</strain>
    </source>
</reference>
<gene>
    <name evidence="2" type="ORF">SCHPADRAFT_997871</name>
</gene>
<name>A0A0H2S7C1_9AGAM</name>
<dbReference type="Pfam" id="PF01636">
    <property type="entry name" value="APH"/>
    <property type="match status" value="1"/>
</dbReference>
<feature type="domain" description="Aminoglycoside phosphotransferase" evidence="1">
    <location>
        <begin position="67"/>
        <end position="152"/>
    </location>
</feature>
<dbReference type="Proteomes" id="UP000053477">
    <property type="component" value="Unassembled WGS sequence"/>
</dbReference>
<accession>A0A0H2S7C1</accession>
<evidence type="ECO:0000313" key="2">
    <source>
        <dbReference type="EMBL" id="KLO12751.1"/>
    </source>
</evidence>
<dbReference type="InterPro" id="IPR051678">
    <property type="entry name" value="AGP_Transferase"/>
</dbReference>
<protein>
    <recommendedName>
        <fullName evidence="1">Aminoglycoside phosphotransferase domain-containing protein</fullName>
    </recommendedName>
</protein>
<dbReference type="AlphaFoldDB" id="A0A0H2S7C1"/>
<dbReference type="SUPFAM" id="SSF56112">
    <property type="entry name" value="Protein kinase-like (PK-like)"/>
    <property type="match status" value="1"/>
</dbReference>
<dbReference type="OrthoDB" id="10003767at2759"/>